<feature type="domain" description="Glycoside hydrolase family 9" evidence="5">
    <location>
        <begin position="284"/>
        <end position="709"/>
    </location>
</feature>
<keyword evidence="2" id="KW-0119">Carbohydrate metabolism</keyword>
<comment type="caution">
    <text evidence="7">The sequence shown here is derived from an EMBL/GenBank/DDBJ whole genome shotgun (WGS) entry which is preliminary data.</text>
</comment>
<evidence type="ECO:0000259" key="5">
    <source>
        <dbReference type="Pfam" id="PF00759"/>
    </source>
</evidence>
<dbReference type="Gene3D" id="2.60.40.10">
    <property type="entry name" value="Immunoglobulins"/>
    <property type="match status" value="1"/>
</dbReference>
<evidence type="ECO:0000256" key="4">
    <source>
        <dbReference type="SAM" id="SignalP"/>
    </source>
</evidence>
<dbReference type="Proteomes" id="UP000076023">
    <property type="component" value="Unassembled WGS sequence"/>
</dbReference>
<dbReference type="InParanoid" id="A0A146G356"/>
<protein>
    <submittedName>
        <fullName evidence="7">N-terminal ig-like domain of cellulase</fullName>
    </submittedName>
</protein>
<gene>
    <name evidence="7" type="ORF">TSACC_2663</name>
</gene>
<dbReference type="Pfam" id="PF00759">
    <property type="entry name" value="Glyco_hydro_9"/>
    <property type="match status" value="1"/>
</dbReference>
<dbReference type="GO" id="GO:0000272">
    <property type="term" value="P:polysaccharide catabolic process"/>
    <property type="evidence" value="ECO:0007669"/>
    <property type="project" value="UniProtKB-KW"/>
</dbReference>
<name>A0A146G356_TERSA</name>
<accession>A0A146G356</accession>
<dbReference type="InterPro" id="IPR001701">
    <property type="entry name" value="Glyco_hydro_9"/>
</dbReference>
<evidence type="ECO:0000256" key="3">
    <source>
        <dbReference type="ARBA" id="ARBA00023326"/>
    </source>
</evidence>
<comment type="similarity">
    <text evidence="1">Belongs to the glycosyl hydrolase 9 (cellulase E) family.</text>
</comment>
<keyword evidence="3" id="KW-0624">Polysaccharide degradation</keyword>
<feature type="domain" description="Cellulase Ig-like" evidence="6">
    <location>
        <begin position="165"/>
        <end position="272"/>
    </location>
</feature>
<dbReference type="AlphaFoldDB" id="A0A146G356"/>
<dbReference type="InterPro" id="IPR013783">
    <property type="entry name" value="Ig-like_fold"/>
</dbReference>
<keyword evidence="8" id="KW-1185">Reference proteome</keyword>
<dbReference type="EMBL" id="BDCO01000002">
    <property type="protein sequence ID" value="GAT32265.1"/>
    <property type="molecule type" value="Genomic_DNA"/>
</dbReference>
<feature type="signal peptide" evidence="4">
    <location>
        <begin position="1"/>
        <end position="20"/>
    </location>
</feature>
<reference evidence="8" key="1">
    <citation type="journal article" date="2017" name="Genome Announc.">
        <title>Draft Genome Sequence of Terrimicrobium sacchariphilum NM-5T, a Facultative Anaerobic Soil Bacterium of the Class Spartobacteria.</title>
        <authorList>
            <person name="Qiu Y.L."/>
            <person name="Tourlousse D.M."/>
            <person name="Matsuura N."/>
            <person name="Ohashi A."/>
            <person name="Sekiguchi Y."/>
        </authorList>
    </citation>
    <scope>NUCLEOTIDE SEQUENCE [LARGE SCALE GENOMIC DNA]</scope>
    <source>
        <strain evidence="8">NM-5</strain>
    </source>
</reference>
<sequence>MKILHVLSFACLLSLRAAWASDIVSLQPLTDSILMLELKDGHVQYHQRGQPVSADKVITDPLDVARAAQPGSYRITSPDDPAYKDSVSPAAIGRKSKGVEFAWIRNGWANNRVVNTEPDHVKEHWIYLHLPTPMKPGMTYEVETGDLAKNARVSKLTYDPEKARSEAVHVNTLGYVPGAPEKYAYVYHWMGDRGALTVADAEKRAFHLIDISTGKSVFDGTLKYRKGRDNPETYQVNDSPPFGNFLKADVWECDFSTVTTPGTYVVSVDGVGCSWPFRIDADVYRQAFRPVARALYHNRSGIALTRPYTEFERPAPHHPGLTPGFAGRLFYTTSRFADWSGENAKPAELKAAAKGPLDAWGWYQDAGDWDGYYSHMRVPQELLMVYEMAPGKFTDGELNIPESGNGVPDIVDEAAWLPRYGHRLRQELMAKGYGTGGLGLRVSGDGFGKDTKTLPDGTQVGQGSWEDVNREWAVSGEDPWSTYRYAGAAAQLAFALKLAKAPDPEGVDWEKEAREAYDWAEKNTRPGDEEPRRLFDSSTIVLAEPRSYAAAALFRLTGERRYEERFLADTAGIKSGAILSGERAYGPWVYALGGGPSPADPATLERIRAAIFKTADENILNTSSKRALRWGGNFGMPMLIGQQTTPWVLDGAVAYTLARDSDPEKARRYLAGLYTTCDYFLGTNSLNQTWITGVGPRYPTQIFHLDAWYNGKGRFQEGLIPYSPWRKGKDLGQGPWDSDWANSSVYPAIDEWPGNERWFSNRCSPMGSEFTIHQNLAPAAAIYGFLCEDKTSGGGSR</sequence>
<evidence type="ECO:0000313" key="7">
    <source>
        <dbReference type="EMBL" id="GAT32265.1"/>
    </source>
</evidence>
<proteinExistence type="inferred from homology"/>
<dbReference type="SUPFAM" id="SSF81296">
    <property type="entry name" value="E set domains"/>
    <property type="match status" value="1"/>
</dbReference>
<evidence type="ECO:0000313" key="8">
    <source>
        <dbReference type="Proteomes" id="UP000076023"/>
    </source>
</evidence>
<feature type="chain" id="PRO_5007524565" evidence="4">
    <location>
        <begin position="21"/>
        <end position="797"/>
    </location>
</feature>
<dbReference type="RefSeq" id="WP_075078107.1">
    <property type="nucleotide sequence ID" value="NZ_BDCO01000002.1"/>
</dbReference>
<dbReference type="STRING" id="690879.TSACC_2663"/>
<dbReference type="GO" id="GO:0008810">
    <property type="term" value="F:cellulase activity"/>
    <property type="evidence" value="ECO:0007669"/>
    <property type="project" value="InterPro"/>
</dbReference>
<evidence type="ECO:0000259" key="6">
    <source>
        <dbReference type="Pfam" id="PF02927"/>
    </source>
</evidence>
<organism evidence="7 8">
    <name type="scientific">Terrimicrobium sacchariphilum</name>
    <dbReference type="NCBI Taxonomy" id="690879"/>
    <lineage>
        <taxon>Bacteria</taxon>
        <taxon>Pseudomonadati</taxon>
        <taxon>Verrucomicrobiota</taxon>
        <taxon>Terrimicrobiia</taxon>
        <taxon>Terrimicrobiales</taxon>
        <taxon>Terrimicrobiaceae</taxon>
        <taxon>Terrimicrobium</taxon>
    </lineage>
</organism>
<dbReference type="SUPFAM" id="SSF48208">
    <property type="entry name" value="Six-hairpin glycosidases"/>
    <property type="match status" value="1"/>
</dbReference>
<dbReference type="CDD" id="cd02850">
    <property type="entry name" value="E_set_Cellulase_N"/>
    <property type="match status" value="1"/>
</dbReference>
<dbReference type="InterPro" id="IPR014756">
    <property type="entry name" value="Ig_E-set"/>
</dbReference>
<dbReference type="InterPro" id="IPR012341">
    <property type="entry name" value="6hp_glycosidase-like_sf"/>
</dbReference>
<dbReference type="InterPro" id="IPR008928">
    <property type="entry name" value="6-hairpin_glycosidase_sf"/>
</dbReference>
<dbReference type="Gene3D" id="1.50.10.10">
    <property type="match status" value="1"/>
</dbReference>
<dbReference type="Pfam" id="PF02927">
    <property type="entry name" value="CelD_N"/>
    <property type="match status" value="1"/>
</dbReference>
<keyword evidence="4" id="KW-0732">Signal</keyword>
<dbReference type="InterPro" id="IPR004197">
    <property type="entry name" value="Cellulase_Ig-like"/>
</dbReference>
<evidence type="ECO:0000256" key="2">
    <source>
        <dbReference type="ARBA" id="ARBA00023277"/>
    </source>
</evidence>
<evidence type="ECO:0000256" key="1">
    <source>
        <dbReference type="ARBA" id="ARBA00007072"/>
    </source>
</evidence>